<comment type="caution">
    <text evidence="2">The sequence shown here is derived from an EMBL/GenBank/DDBJ whole genome shotgun (WGS) entry which is preliminary data.</text>
</comment>
<proteinExistence type="predicted"/>
<feature type="compositionally biased region" description="Basic residues" evidence="1">
    <location>
        <begin position="270"/>
        <end position="279"/>
    </location>
</feature>
<sequence>MAQQPQQHQQEEGLQQWTNEEADAYLQASGTTDGEWARRNVVWRANHRDQRPEVMNPQVFAEFRQLVGDFFATSQSAYMAALMLGLWVRADVPILFDEFVDSPGEARVRLERMAQPYWDLAGGPWVMYRETLDEVWAWDVNFPHLVRAPPPPPPPPAAPVAPVAPGVVAGGHPQHNYKKTITGRDPNWLFICDVCGHAVLYQGEFNRHVRDGRAGAEGFRVVASNPRPGDERWYGEDNAGNRYEGDTVRVGTTGVNRGGPIPDPCGGNIRAKKAANRRR</sequence>
<evidence type="ECO:0008006" key="4">
    <source>
        <dbReference type="Google" id="ProtNLM"/>
    </source>
</evidence>
<evidence type="ECO:0000313" key="3">
    <source>
        <dbReference type="Proteomes" id="UP001345827"/>
    </source>
</evidence>
<feature type="region of interest" description="Disordered" evidence="1">
    <location>
        <begin position="230"/>
        <end position="279"/>
    </location>
</feature>
<evidence type="ECO:0000313" key="2">
    <source>
        <dbReference type="EMBL" id="KAK5537847.1"/>
    </source>
</evidence>
<gene>
    <name evidence="2" type="ORF">LTR25_005099</name>
</gene>
<feature type="compositionally biased region" description="Low complexity" evidence="1">
    <location>
        <begin position="248"/>
        <end position="259"/>
    </location>
</feature>
<reference evidence="2 3" key="1">
    <citation type="submission" date="2023-06" db="EMBL/GenBank/DDBJ databases">
        <title>Black Yeasts Isolated from many extreme environments.</title>
        <authorList>
            <person name="Coleine C."/>
            <person name="Stajich J.E."/>
            <person name="Selbmann L."/>
        </authorList>
    </citation>
    <scope>NUCLEOTIDE SEQUENCE [LARGE SCALE GENOMIC DNA]</scope>
    <source>
        <strain evidence="2 3">CCFEE 5887</strain>
    </source>
</reference>
<accession>A0AAV9QB32</accession>
<dbReference type="Proteomes" id="UP001345827">
    <property type="component" value="Unassembled WGS sequence"/>
</dbReference>
<dbReference type="AlphaFoldDB" id="A0AAV9QB32"/>
<name>A0AAV9QB32_9PEZI</name>
<protein>
    <recommendedName>
        <fullName evidence="4">C2H2-type domain-containing protein</fullName>
    </recommendedName>
</protein>
<organism evidence="2 3">
    <name type="scientific">Vermiconidia calcicola</name>
    <dbReference type="NCBI Taxonomy" id="1690605"/>
    <lineage>
        <taxon>Eukaryota</taxon>
        <taxon>Fungi</taxon>
        <taxon>Dikarya</taxon>
        <taxon>Ascomycota</taxon>
        <taxon>Pezizomycotina</taxon>
        <taxon>Dothideomycetes</taxon>
        <taxon>Dothideomycetidae</taxon>
        <taxon>Mycosphaerellales</taxon>
        <taxon>Extremaceae</taxon>
        <taxon>Vermiconidia</taxon>
    </lineage>
</organism>
<evidence type="ECO:0000256" key="1">
    <source>
        <dbReference type="SAM" id="MobiDB-lite"/>
    </source>
</evidence>
<keyword evidence="3" id="KW-1185">Reference proteome</keyword>
<dbReference type="EMBL" id="JAXLQG010000007">
    <property type="protein sequence ID" value="KAK5537847.1"/>
    <property type="molecule type" value="Genomic_DNA"/>
</dbReference>